<name>A0A1L8WNV4_9ENTE</name>
<dbReference type="Gene3D" id="3.30.70.790">
    <property type="entry name" value="UreE, C-terminal domain"/>
    <property type="match status" value="1"/>
</dbReference>
<dbReference type="STRING" id="150033.RV14_GL002280"/>
<dbReference type="Gene3D" id="2.60.260.20">
    <property type="entry name" value="Urease metallochaperone UreE, N-terminal domain"/>
    <property type="match status" value="1"/>
</dbReference>
<dbReference type="SMART" id="SM00988">
    <property type="entry name" value="UreE_N"/>
    <property type="match status" value="1"/>
</dbReference>
<evidence type="ECO:0000256" key="1">
    <source>
        <dbReference type="ARBA" id="ARBA00004496"/>
    </source>
</evidence>
<evidence type="ECO:0000259" key="6">
    <source>
        <dbReference type="SMART" id="SM00988"/>
    </source>
</evidence>
<reference evidence="7 8" key="1">
    <citation type="submission" date="2014-12" db="EMBL/GenBank/DDBJ databases">
        <title>Draft genome sequences of 29 type strains of Enterococci.</title>
        <authorList>
            <person name="Zhong Z."/>
            <person name="Sun Z."/>
            <person name="Liu W."/>
            <person name="Zhang W."/>
            <person name="Zhang H."/>
        </authorList>
    </citation>
    <scope>NUCLEOTIDE SEQUENCE [LARGE SCALE GENOMIC DNA]</scope>
    <source>
        <strain evidence="7 8">DSM 15687</strain>
    </source>
</reference>
<dbReference type="GO" id="GO:0051082">
    <property type="term" value="F:unfolded protein binding"/>
    <property type="evidence" value="ECO:0007669"/>
    <property type="project" value="UniProtKB-UniRule"/>
</dbReference>
<evidence type="ECO:0000313" key="8">
    <source>
        <dbReference type="Proteomes" id="UP000182152"/>
    </source>
</evidence>
<dbReference type="AlphaFoldDB" id="A0A1L8WNV4"/>
<gene>
    <name evidence="5" type="primary">ureE</name>
    <name evidence="7" type="ORF">RV14_GL002280</name>
</gene>
<dbReference type="InterPro" id="IPR012406">
    <property type="entry name" value="UreE"/>
</dbReference>
<comment type="subcellular location">
    <subcellularLocation>
        <location evidence="1 5">Cytoplasm</location>
    </subcellularLocation>
</comment>
<comment type="function">
    <text evidence="5">Involved in urease metallocenter assembly. Binds nickel. Probably functions as a nickel donor during metallocenter assembly.</text>
</comment>
<accession>A0A1L8WNV4</accession>
<dbReference type="HAMAP" id="MF_00822">
    <property type="entry name" value="UreE"/>
    <property type="match status" value="1"/>
</dbReference>
<evidence type="ECO:0000256" key="5">
    <source>
        <dbReference type="HAMAP-Rule" id="MF_00822"/>
    </source>
</evidence>
<evidence type="ECO:0000256" key="4">
    <source>
        <dbReference type="ARBA" id="ARBA00023186"/>
    </source>
</evidence>
<protein>
    <recommendedName>
        <fullName evidence="5">Urease accessory protein UreE</fullName>
    </recommendedName>
</protein>
<dbReference type="CDD" id="cd00571">
    <property type="entry name" value="UreE"/>
    <property type="match status" value="1"/>
</dbReference>
<dbReference type="EMBL" id="JXLB01000008">
    <property type="protein sequence ID" value="OJG82705.1"/>
    <property type="molecule type" value="Genomic_DNA"/>
</dbReference>
<dbReference type="RefSeq" id="WP_071855269.1">
    <property type="nucleotide sequence ID" value="NZ_JBCLRY010000004.1"/>
</dbReference>
<dbReference type="InterPro" id="IPR007864">
    <property type="entry name" value="UreE_C_dom"/>
</dbReference>
<evidence type="ECO:0000313" key="7">
    <source>
        <dbReference type="EMBL" id="OJG82705.1"/>
    </source>
</evidence>
<keyword evidence="4 5" id="KW-0143">Chaperone</keyword>
<organism evidence="7 8">
    <name type="scientific">Enterococcus ratti</name>
    <dbReference type="NCBI Taxonomy" id="150033"/>
    <lineage>
        <taxon>Bacteria</taxon>
        <taxon>Bacillati</taxon>
        <taxon>Bacillota</taxon>
        <taxon>Bacilli</taxon>
        <taxon>Lactobacillales</taxon>
        <taxon>Enterococcaceae</taxon>
        <taxon>Enterococcus</taxon>
    </lineage>
</organism>
<dbReference type="OrthoDB" id="9810882at2"/>
<keyword evidence="8" id="KW-1185">Reference proteome</keyword>
<dbReference type="SUPFAM" id="SSF69737">
    <property type="entry name" value="Urease metallochaperone UreE, C-terminal domain"/>
    <property type="match status" value="1"/>
</dbReference>
<dbReference type="Proteomes" id="UP000182152">
    <property type="component" value="Unassembled WGS sequence"/>
</dbReference>
<evidence type="ECO:0000256" key="2">
    <source>
        <dbReference type="ARBA" id="ARBA00022490"/>
    </source>
</evidence>
<dbReference type="GO" id="GO:0005737">
    <property type="term" value="C:cytoplasm"/>
    <property type="evidence" value="ECO:0007669"/>
    <property type="project" value="UniProtKB-SubCell"/>
</dbReference>
<dbReference type="Pfam" id="PF05194">
    <property type="entry name" value="UreE_C"/>
    <property type="match status" value="1"/>
</dbReference>
<sequence length="152" mass="17057">MIFTTVSGNINELTNKEAYHIEVAQISSDDLNKRVLRIISDHGNEFGIRLAEKSEELKNGSYFLIDSHNVLVLSVIPEKMIVIRPKNIDEMGKIAHLLGNTHKPIEVENGTIKLAIDPVVLDVLNHKQIEHHTEKIALNSPLRHVNLAHSHG</sequence>
<dbReference type="PIRSF" id="PIRSF036402">
    <property type="entry name" value="Ureas_acces_UreE"/>
    <property type="match status" value="1"/>
</dbReference>
<dbReference type="SUPFAM" id="SSF69287">
    <property type="entry name" value="Urease metallochaperone UreE, N-terminal domain"/>
    <property type="match status" value="1"/>
</dbReference>
<dbReference type="InterPro" id="IPR036118">
    <property type="entry name" value="UreE_N_sf"/>
</dbReference>
<proteinExistence type="inferred from homology"/>
<keyword evidence="3 5" id="KW-0533">Nickel</keyword>
<evidence type="ECO:0000256" key="3">
    <source>
        <dbReference type="ARBA" id="ARBA00022596"/>
    </source>
</evidence>
<comment type="caution">
    <text evidence="7">The sequence shown here is derived from an EMBL/GenBank/DDBJ whole genome shotgun (WGS) entry which is preliminary data.</text>
</comment>
<dbReference type="GO" id="GO:0019627">
    <property type="term" value="P:urea metabolic process"/>
    <property type="evidence" value="ECO:0007669"/>
    <property type="project" value="InterPro"/>
</dbReference>
<dbReference type="InterPro" id="IPR004029">
    <property type="entry name" value="UreE_N"/>
</dbReference>
<dbReference type="Pfam" id="PF02814">
    <property type="entry name" value="UreE_N"/>
    <property type="match status" value="1"/>
</dbReference>
<keyword evidence="2 5" id="KW-0963">Cytoplasm</keyword>
<dbReference type="GO" id="GO:0006457">
    <property type="term" value="P:protein folding"/>
    <property type="evidence" value="ECO:0007669"/>
    <property type="project" value="InterPro"/>
</dbReference>
<feature type="domain" description="UreE urease accessory N-terminal" evidence="6">
    <location>
        <begin position="6"/>
        <end position="71"/>
    </location>
</feature>
<comment type="similarity">
    <text evidence="5">Belongs to the UreE family.</text>
</comment>
<dbReference type="GO" id="GO:0065003">
    <property type="term" value="P:protein-containing complex assembly"/>
    <property type="evidence" value="ECO:0007669"/>
    <property type="project" value="InterPro"/>
</dbReference>
<dbReference type="GO" id="GO:0016151">
    <property type="term" value="F:nickel cation binding"/>
    <property type="evidence" value="ECO:0007669"/>
    <property type="project" value="UniProtKB-UniRule"/>
</dbReference>